<dbReference type="PATRIC" id="fig|1299321.3.peg.263"/>
<dbReference type="AlphaFoldDB" id="X8DYX0"/>
<sequence>MPLSTYAPIPADVAAWSASVANWITDQVVPGFSYEWPQPPASTSDERWVREIAKAYRGASEISGHHFCG</sequence>
<comment type="caution">
    <text evidence="1">The sequence shown here is derived from an EMBL/GenBank/DDBJ whole genome shotgun (WGS) entry which is preliminary data.</text>
</comment>
<accession>X8DYX0</accession>
<dbReference type="EMBL" id="JAOJ01000001">
    <property type="protein sequence ID" value="EUA73807.1"/>
    <property type="molecule type" value="Genomic_DNA"/>
</dbReference>
<name>X8DYX0_9MYCO</name>
<reference evidence="1 2" key="1">
    <citation type="submission" date="2013-12" db="EMBL/GenBank/DDBJ databases">
        <authorList>
            <person name="Zelazny A."/>
            <person name="Olivier K."/>
            <person name="Holland S."/>
            <person name="Lenaerts A."/>
            <person name="Ordway D."/>
            <person name="DeGroote M.A."/>
            <person name="Parker T."/>
            <person name="Sizemore C."/>
            <person name="Tallon L.J."/>
            <person name="Sadzewicz L.K."/>
            <person name="Sengamalay N."/>
            <person name="Fraser C.M."/>
            <person name="Hine E."/>
            <person name="Shefchek K.A."/>
            <person name="Das S.P."/>
            <person name="Tettelin H."/>
        </authorList>
    </citation>
    <scope>NUCLEOTIDE SEQUENCE [LARGE SCALE GENOMIC DNA]</scope>
    <source>
        <strain evidence="1 2">1513</strain>
    </source>
</reference>
<evidence type="ECO:0000313" key="1">
    <source>
        <dbReference type="EMBL" id="EUA73807.1"/>
    </source>
</evidence>
<organism evidence="1 2">
    <name type="scientific">Mycobacteroides abscessus subsp. bolletii 1513</name>
    <dbReference type="NCBI Taxonomy" id="1299321"/>
    <lineage>
        <taxon>Bacteria</taxon>
        <taxon>Bacillati</taxon>
        <taxon>Actinomycetota</taxon>
        <taxon>Actinomycetes</taxon>
        <taxon>Mycobacteriales</taxon>
        <taxon>Mycobacteriaceae</taxon>
        <taxon>Mycobacteroides</taxon>
        <taxon>Mycobacteroides abscessus</taxon>
    </lineage>
</organism>
<gene>
    <name evidence="1" type="ORF">I540_0284</name>
</gene>
<proteinExistence type="predicted"/>
<evidence type="ECO:0000313" key="2">
    <source>
        <dbReference type="Proteomes" id="UP000023351"/>
    </source>
</evidence>
<protein>
    <submittedName>
        <fullName evidence="1">Uncharacterized protein</fullName>
    </submittedName>
</protein>
<dbReference type="Proteomes" id="UP000023351">
    <property type="component" value="Unassembled WGS sequence"/>
</dbReference>